<reference evidence="1 2" key="1">
    <citation type="submission" date="2020-10" db="EMBL/GenBank/DDBJ databases">
        <title>Whole genome sequence of oil-degrading bacteria Rhodococcus pyridinivorans strain 5Ap.</title>
        <authorList>
            <person name="Akhremchuk A.E."/>
            <person name="Valentovich L.N."/>
            <person name="Charniauskaya M.I."/>
            <person name="Bukliarevich H.A."/>
            <person name="Titok M.A."/>
        </authorList>
    </citation>
    <scope>NUCLEOTIDE SEQUENCE [LARGE SCALE GENOMIC DNA]</scope>
    <source>
        <strain evidence="1 2">5Ap</strain>
        <plasmid evidence="1 2">pSID</plasmid>
    </source>
</reference>
<organism evidence="1 2">
    <name type="scientific">Rhodococcus pyridinivorans</name>
    <dbReference type="NCBI Taxonomy" id="103816"/>
    <lineage>
        <taxon>Bacteria</taxon>
        <taxon>Bacillati</taxon>
        <taxon>Actinomycetota</taxon>
        <taxon>Actinomycetes</taxon>
        <taxon>Mycobacteriales</taxon>
        <taxon>Nocardiaceae</taxon>
        <taxon>Rhodococcus</taxon>
    </lineage>
</organism>
<dbReference type="SUPFAM" id="SSF52777">
    <property type="entry name" value="CoA-dependent acyltransferases"/>
    <property type="match status" value="1"/>
</dbReference>
<protein>
    <recommendedName>
        <fullName evidence="3">Condensation domain-containing protein</fullName>
    </recommendedName>
</protein>
<dbReference type="Gene3D" id="3.30.559.30">
    <property type="entry name" value="Nonribosomal peptide synthetase, condensation domain"/>
    <property type="match status" value="1"/>
</dbReference>
<keyword evidence="1" id="KW-0614">Plasmid</keyword>
<evidence type="ECO:0000313" key="2">
    <source>
        <dbReference type="Proteomes" id="UP000593818"/>
    </source>
</evidence>
<dbReference type="AlphaFoldDB" id="A0A7M2XWA2"/>
<dbReference type="RefSeq" id="WP_193904283.1">
    <property type="nucleotide sequence ID" value="NZ_CP063453.1"/>
</dbReference>
<dbReference type="InterPro" id="IPR023213">
    <property type="entry name" value="CAT-like_dom_sf"/>
</dbReference>
<evidence type="ECO:0000313" key="1">
    <source>
        <dbReference type="EMBL" id="QOW02036.1"/>
    </source>
</evidence>
<geneLocation type="plasmid" evidence="1 2">
    <name>pSID</name>
</geneLocation>
<proteinExistence type="predicted"/>
<evidence type="ECO:0008006" key="3">
    <source>
        <dbReference type="Google" id="ProtNLM"/>
    </source>
</evidence>
<name>A0A7M2XWA2_9NOCA</name>
<sequence length="460" mass="50705">MSNEGLSLTWGQAAMIEMFHRRGLDPSGFPLSVVFDEHNGHTDRDGVLGALHGLATRHDVLTAVFEDADDTLDLTDSRTFPRQLLSGETQVSPFTIEVASTDAPLTSEQVRELARSEFKRRGRAFMPILINRGGSWQGGIVVSHVAVDGTGLEMLRDEYHVILEGGVPGLRAARVDDVLKVECSPEYAQVEQENLAIVHGLLQRAEDANLNKGRAAEFRADPATFAVVDSAKHAQTLAELSAMLRVTKSGISLIVYAILLSAELSARQVVVRSQFHRQPPARDAVSAIANAPFAFSSVAIDPDLSFADLVRREFGSVVEGYRASLFSPYGYERVKRMVALDRGMEELNGIPEFMYLPKAGRPRERARKVAASKVERTLFEVVPGFQPYSRGNLSIFEESDHDSLKLFGHRWREFSDSLEVVRTFHRFCAIAATNVDLKVGEILGRARTASDNNTVSLALL</sequence>
<dbReference type="Proteomes" id="UP000593818">
    <property type="component" value="Plasmid pSID"/>
</dbReference>
<accession>A0A7M2XWA2</accession>
<gene>
    <name evidence="1" type="ORF">INP59_27060</name>
</gene>
<dbReference type="EMBL" id="CP063453">
    <property type="protein sequence ID" value="QOW02036.1"/>
    <property type="molecule type" value="Genomic_DNA"/>
</dbReference>
<keyword evidence="2" id="KW-1185">Reference proteome</keyword>
<dbReference type="Gene3D" id="3.30.559.10">
    <property type="entry name" value="Chloramphenicol acetyltransferase-like domain"/>
    <property type="match status" value="1"/>
</dbReference>